<dbReference type="InterPro" id="IPR050351">
    <property type="entry name" value="BphY/WalK/GraS-like"/>
</dbReference>
<dbReference type="InterPro" id="IPR005467">
    <property type="entry name" value="His_kinase_dom"/>
</dbReference>
<keyword evidence="6 11" id="KW-0418">Kinase</keyword>
<dbReference type="InterPro" id="IPR003594">
    <property type="entry name" value="HATPase_dom"/>
</dbReference>
<dbReference type="EMBL" id="VUMU01000004">
    <property type="protein sequence ID" value="MST57571.1"/>
    <property type="molecule type" value="Genomic_DNA"/>
</dbReference>
<dbReference type="CDD" id="cd00075">
    <property type="entry name" value="HATPase"/>
    <property type="match status" value="1"/>
</dbReference>
<proteinExistence type="predicted"/>
<accession>A0A6L5YH52</accession>
<name>A0A6L5YH52_9FIRM</name>
<dbReference type="InterPro" id="IPR003661">
    <property type="entry name" value="HisK_dim/P_dom"/>
</dbReference>
<dbReference type="GO" id="GO:0005886">
    <property type="term" value="C:plasma membrane"/>
    <property type="evidence" value="ECO:0007669"/>
    <property type="project" value="TreeGrafter"/>
</dbReference>
<dbReference type="SUPFAM" id="SSF55874">
    <property type="entry name" value="ATPase domain of HSP90 chaperone/DNA topoisomerase II/histidine kinase"/>
    <property type="match status" value="1"/>
</dbReference>
<dbReference type="InterPro" id="IPR036890">
    <property type="entry name" value="HATPase_C_sf"/>
</dbReference>
<dbReference type="Proteomes" id="UP000476055">
    <property type="component" value="Unassembled WGS sequence"/>
</dbReference>
<keyword evidence="5" id="KW-0808">Transferase</keyword>
<dbReference type="InterPro" id="IPR036097">
    <property type="entry name" value="HisK_dim/P_sf"/>
</dbReference>
<dbReference type="Pfam" id="PF02518">
    <property type="entry name" value="HATPase_c"/>
    <property type="match status" value="1"/>
</dbReference>
<evidence type="ECO:0000256" key="4">
    <source>
        <dbReference type="ARBA" id="ARBA00022553"/>
    </source>
</evidence>
<dbReference type="PRINTS" id="PR00344">
    <property type="entry name" value="BCTRLSENSOR"/>
</dbReference>
<evidence type="ECO:0000256" key="6">
    <source>
        <dbReference type="ARBA" id="ARBA00022777"/>
    </source>
</evidence>
<feature type="transmembrane region" description="Helical" evidence="9">
    <location>
        <begin position="9"/>
        <end position="29"/>
    </location>
</feature>
<comment type="caution">
    <text evidence="11">The sequence shown here is derived from an EMBL/GenBank/DDBJ whole genome shotgun (WGS) entry which is preliminary data.</text>
</comment>
<dbReference type="SUPFAM" id="SSF47384">
    <property type="entry name" value="Homodimeric domain of signal transducing histidine kinase"/>
    <property type="match status" value="1"/>
</dbReference>
<dbReference type="FunFam" id="1.10.287.130:FF:000001">
    <property type="entry name" value="Two-component sensor histidine kinase"/>
    <property type="match status" value="1"/>
</dbReference>
<reference evidence="11 12" key="1">
    <citation type="submission" date="2019-08" db="EMBL/GenBank/DDBJ databases">
        <title>In-depth cultivation of the pig gut microbiome towards novel bacterial diversity and tailored functional studies.</title>
        <authorList>
            <person name="Wylensek D."/>
            <person name="Hitch T.C.A."/>
            <person name="Clavel T."/>
        </authorList>
    </citation>
    <scope>NUCLEOTIDE SEQUENCE [LARGE SCALE GENOMIC DNA]</scope>
    <source>
        <strain evidence="11 12">WCA3-601-WT-6H</strain>
    </source>
</reference>
<dbReference type="InterPro" id="IPR004358">
    <property type="entry name" value="Sig_transdc_His_kin-like_C"/>
</dbReference>
<dbReference type="PROSITE" id="PS50109">
    <property type="entry name" value="HIS_KIN"/>
    <property type="match status" value="1"/>
</dbReference>
<keyword evidence="4" id="KW-0597">Phosphoprotein</keyword>
<evidence type="ECO:0000256" key="7">
    <source>
        <dbReference type="ARBA" id="ARBA00023012"/>
    </source>
</evidence>
<dbReference type="SMART" id="SM00388">
    <property type="entry name" value="HisKA"/>
    <property type="match status" value="1"/>
</dbReference>
<evidence type="ECO:0000256" key="5">
    <source>
        <dbReference type="ARBA" id="ARBA00022679"/>
    </source>
</evidence>
<evidence type="ECO:0000313" key="12">
    <source>
        <dbReference type="Proteomes" id="UP000476055"/>
    </source>
</evidence>
<evidence type="ECO:0000256" key="1">
    <source>
        <dbReference type="ARBA" id="ARBA00000085"/>
    </source>
</evidence>
<keyword evidence="9" id="KW-0812">Transmembrane</keyword>
<dbReference type="Gene3D" id="3.30.565.10">
    <property type="entry name" value="Histidine kinase-like ATPase, C-terminal domain"/>
    <property type="match status" value="1"/>
</dbReference>
<dbReference type="Pfam" id="PF00512">
    <property type="entry name" value="HisKA"/>
    <property type="match status" value="1"/>
</dbReference>
<keyword evidence="8 9" id="KW-0472">Membrane</keyword>
<evidence type="ECO:0000256" key="2">
    <source>
        <dbReference type="ARBA" id="ARBA00004370"/>
    </source>
</evidence>
<evidence type="ECO:0000256" key="9">
    <source>
        <dbReference type="SAM" id="Phobius"/>
    </source>
</evidence>
<dbReference type="AlphaFoldDB" id="A0A6L5YH52"/>
<dbReference type="GO" id="GO:0004721">
    <property type="term" value="F:phosphoprotein phosphatase activity"/>
    <property type="evidence" value="ECO:0007669"/>
    <property type="project" value="TreeGrafter"/>
</dbReference>
<keyword evidence="12" id="KW-1185">Reference proteome</keyword>
<keyword evidence="7" id="KW-0902">Two-component regulatory system</keyword>
<protein>
    <recommendedName>
        <fullName evidence="3">histidine kinase</fullName>
        <ecNumber evidence="3">2.7.13.3</ecNumber>
    </recommendedName>
</protein>
<gene>
    <name evidence="11" type="ORF">FYJ59_04810</name>
</gene>
<dbReference type="PANTHER" id="PTHR45453">
    <property type="entry name" value="PHOSPHATE REGULON SENSOR PROTEIN PHOR"/>
    <property type="match status" value="1"/>
</dbReference>
<keyword evidence="9" id="KW-1133">Transmembrane helix</keyword>
<sequence length="436" mass="48725">MKKKINKMMILIATVTILLTMVLITVVYYDLFRRQVLEDLKSYGLLLSNCSSVEEIEQSGVPVESDLRLTIIGSDGRVLYDNEADSVAMGNHSSRPEIREAMQDGEGEAVRNSETLSRSTFYYAIRLADGSILRLSKDARSIYSIFSQALPMMVGIFIVLVILCMVAAKVLTAKLIAPIEKLAENIGECTEMQTYEELTPFMVMIRKQHEDIMKNARMRQEFSANVSHELKTPLTSISGYAELIETGMASEQDTVRFAHGIHNSANRLLTLINDIIRLSELDGTEGEADTELLNLHEMAQNCVEMLSMSAEKHNVTIALSGTECYVTANRQMMEELLYNLCDNAIRYNNPGGSVDVQTYAREDHTYLIVKDTGIGISKEHQERIFERFYRVDKSRSKSTGGTGLGLAIVKHIIAKSHANLELESEPGKGTTIKVVF</sequence>
<organism evidence="11 12">
    <name type="scientific">Waltera intestinalis</name>
    <dbReference type="NCBI Taxonomy" id="2606635"/>
    <lineage>
        <taxon>Bacteria</taxon>
        <taxon>Bacillati</taxon>
        <taxon>Bacillota</taxon>
        <taxon>Clostridia</taxon>
        <taxon>Lachnospirales</taxon>
        <taxon>Lachnospiraceae</taxon>
        <taxon>Waltera</taxon>
    </lineage>
</organism>
<comment type="subcellular location">
    <subcellularLocation>
        <location evidence="2">Membrane</location>
    </subcellularLocation>
</comment>
<evidence type="ECO:0000259" key="10">
    <source>
        <dbReference type="PROSITE" id="PS50109"/>
    </source>
</evidence>
<dbReference type="EC" id="2.7.13.3" evidence="3"/>
<dbReference type="CDD" id="cd00082">
    <property type="entry name" value="HisKA"/>
    <property type="match status" value="1"/>
</dbReference>
<dbReference type="Gene3D" id="1.10.287.130">
    <property type="match status" value="1"/>
</dbReference>
<evidence type="ECO:0000256" key="3">
    <source>
        <dbReference type="ARBA" id="ARBA00012438"/>
    </source>
</evidence>
<feature type="transmembrane region" description="Helical" evidence="9">
    <location>
        <begin position="149"/>
        <end position="171"/>
    </location>
</feature>
<comment type="catalytic activity">
    <reaction evidence="1">
        <text>ATP + protein L-histidine = ADP + protein N-phospho-L-histidine.</text>
        <dbReference type="EC" id="2.7.13.3"/>
    </reaction>
</comment>
<feature type="domain" description="Histidine kinase" evidence="10">
    <location>
        <begin position="225"/>
        <end position="436"/>
    </location>
</feature>
<dbReference type="GO" id="GO:0016036">
    <property type="term" value="P:cellular response to phosphate starvation"/>
    <property type="evidence" value="ECO:0007669"/>
    <property type="project" value="TreeGrafter"/>
</dbReference>
<dbReference type="FunFam" id="3.30.565.10:FF:000006">
    <property type="entry name" value="Sensor histidine kinase WalK"/>
    <property type="match status" value="1"/>
</dbReference>
<evidence type="ECO:0000313" key="11">
    <source>
        <dbReference type="EMBL" id="MST57571.1"/>
    </source>
</evidence>
<dbReference type="GO" id="GO:0000155">
    <property type="term" value="F:phosphorelay sensor kinase activity"/>
    <property type="evidence" value="ECO:0007669"/>
    <property type="project" value="InterPro"/>
</dbReference>
<evidence type="ECO:0000256" key="8">
    <source>
        <dbReference type="ARBA" id="ARBA00023136"/>
    </source>
</evidence>
<dbReference type="RefSeq" id="WP_154495631.1">
    <property type="nucleotide sequence ID" value="NZ_VUMU01000004.1"/>
</dbReference>
<dbReference type="SMART" id="SM00387">
    <property type="entry name" value="HATPase_c"/>
    <property type="match status" value="1"/>
</dbReference>
<dbReference type="PANTHER" id="PTHR45453:SF1">
    <property type="entry name" value="PHOSPHATE REGULON SENSOR PROTEIN PHOR"/>
    <property type="match status" value="1"/>
</dbReference>